<protein>
    <submittedName>
        <fullName evidence="8">Regulatory factor X1</fullName>
    </submittedName>
</protein>
<evidence type="ECO:0000313" key="9">
    <source>
        <dbReference type="Proteomes" id="UP000007646"/>
    </source>
</evidence>
<dbReference type="SUPFAM" id="SSF46785">
    <property type="entry name" value="Winged helix' DNA-binding domain"/>
    <property type="match status" value="1"/>
</dbReference>
<evidence type="ECO:0000256" key="4">
    <source>
        <dbReference type="ARBA" id="ARBA00023163"/>
    </source>
</evidence>
<dbReference type="Ensembl" id="ENSLAFT00000010158.3">
    <property type="protein sequence ID" value="ENSLAFP00000008512.3"/>
    <property type="gene ID" value="ENSLAFG00000010160.3"/>
</dbReference>
<feature type="compositionally biased region" description="Polar residues" evidence="6">
    <location>
        <begin position="1"/>
        <end position="17"/>
    </location>
</feature>
<dbReference type="InterPro" id="IPR036388">
    <property type="entry name" value="WH-like_DNA-bd_sf"/>
</dbReference>
<comment type="subcellular location">
    <subcellularLocation>
        <location evidence="1">Nucleus</location>
    </subcellularLocation>
</comment>
<dbReference type="PANTHER" id="PTHR12619">
    <property type="entry name" value="RFX TRANSCRIPTION FACTOR FAMILY"/>
    <property type="match status" value="1"/>
</dbReference>
<feature type="region of interest" description="Disordered" evidence="6">
    <location>
        <begin position="1"/>
        <end position="22"/>
    </location>
</feature>
<keyword evidence="5" id="KW-0539">Nucleus</keyword>
<dbReference type="InterPro" id="IPR039779">
    <property type="entry name" value="RFX-like"/>
</dbReference>
<dbReference type="GO" id="GO:0000981">
    <property type="term" value="F:DNA-binding transcription factor activity, RNA polymerase II-specific"/>
    <property type="evidence" value="ECO:0007669"/>
    <property type="project" value="TreeGrafter"/>
</dbReference>
<name>G3T533_LOXAF</name>
<dbReference type="Pfam" id="PF02257">
    <property type="entry name" value="RFX_DNA_binding"/>
    <property type="match status" value="1"/>
</dbReference>
<keyword evidence="4" id="KW-0804">Transcription</keyword>
<feature type="domain" description="RFX-type winged-helix" evidence="7">
    <location>
        <begin position="184"/>
        <end position="259"/>
    </location>
</feature>
<reference evidence="8 9" key="1">
    <citation type="submission" date="2009-06" db="EMBL/GenBank/DDBJ databases">
        <title>The Genome Sequence of Loxodonta africana (African elephant).</title>
        <authorList>
            <person name="Di Palma F."/>
            <person name="Heiman D."/>
            <person name="Young S."/>
            <person name="Johnson J."/>
            <person name="Lander E.S."/>
            <person name="Lindblad-Toh K."/>
        </authorList>
    </citation>
    <scope>NUCLEOTIDE SEQUENCE [LARGE SCALE GENOMIC DNA]</scope>
    <source>
        <strain evidence="8 9">Isolate ISIS603380</strain>
    </source>
</reference>
<dbReference type="InterPro" id="IPR007668">
    <property type="entry name" value="RFX1_trans_act"/>
</dbReference>
<evidence type="ECO:0000256" key="6">
    <source>
        <dbReference type="SAM" id="MobiDB-lite"/>
    </source>
</evidence>
<dbReference type="HOGENOM" id="CLU_010393_1_1_1"/>
<reference evidence="8" key="3">
    <citation type="submission" date="2025-09" db="UniProtKB">
        <authorList>
            <consortium name="Ensembl"/>
        </authorList>
    </citation>
    <scope>IDENTIFICATION</scope>
    <source>
        <strain evidence="8">Isolate ISIS603380</strain>
    </source>
</reference>
<evidence type="ECO:0000256" key="1">
    <source>
        <dbReference type="ARBA" id="ARBA00004123"/>
    </source>
</evidence>
<evidence type="ECO:0000256" key="3">
    <source>
        <dbReference type="ARBA" id="ARBA00023125"/>
    </source>
</evidence>
<dbReference type="Pfam" id="PF04589">
    <property type="entry name" value="RFX1_trans_act"/>
    <property type="match status" value="1"/>
</dbReference>
<dbReference type="AlphaFoldDB" id="G3T533"/>
<dbReference type="GeneTree" id="ENSGT01050000244879"/>
<dbReference type="InterPro" id="IPR057321">
    <property type="entry name" value="RFX1-4/6/8-like_BCD"/>
</dbReference>
<keyword evidence="3" id="KW-0238">DNA-binding</keyword>
<dbReference type="FunFam" id="1.10.10.10:FF:000017">
    <property type="entry name" value="transcription factor RFX3 isoform X1"/>
    <property type="match status" value="1"/>
</dbReference>
<accession>G3T533</accession>
<dbReference type="InterPro" id="IPR003150">
    <property type="entry name" value="DNA-bd_RFX"/>
</dbReference>
<keyword evidence="2" id="KW-0805">Transcription regulation</keyword>
<dbReference type="Pfam" id="PF25340">
    <property type="entry name" value="BCD_RFX"/>
    <property type="match status" value="1"/>
</dbReference>
<dbReference type="Proteomes" id="UP000007646">
    <property type="component" value="Unassembled WGS sequence"/>
</dbReference>
<dbReference type="PANTHER" id="PTHR12619:SF23">
    <property type="entry name" value="MHC CLASS II REGULATORY FACTOR RFX1"/>
    <property type="match status" value="1"/>
</dbReference>
<evidence type="ECO:0000256" key="2">
    <source>
        <dbReference type="ARBA" id="ARBA00023015"/>
    </source>
</evidence>
<organism evidence="8 9">
    <name type="scientific">Loxodonta africana</name>
    <name type="common">African elephant</name>
    <dbReference type="NCBI Taxonomy" id="9785"/>
    <lineage>
        <taxon>Eukaryota</taxon>
        <taxon>Metazoa</taxon>
        <taxon>Chordata</taxon>
        <taxon>Craniata</taxon>
        <taxon>Vertebrata</taxon>
        <taxon>Euteleostomi</taxon>
        <taxon>Mammalia</taxon>
        <taxon>Eutheria</taxon>
        <taxon>Afrotheria</taxon>
        <taxon>Proboscidea</taxon>
        <taxon>Elephantidae</taxon>
        <taxon>Loxodonta</taxon>
    </lineage>
</organism>
<sequence length="656" mass="72483">MRASETVSEASPGSTASQTGVPTQVVQQVQGTQQVQQLQQVPVPHVYSSQVQYVEGGDASYTASAIRSSTYPYPETPLYTQTASTSYYEAAGTAAQVSTPATSQAVPSSGSVPMYVSGSQVVASSSSSSGAGTYVIQGGYMLGSASQSYSHTTRASPATTVPVAIKSIPVQATLITLPAPVCPQVQWLLDNYETAEGVSLPRSTLYCHYLLHCQEQKLEPVNAASFGKLIRSVFMGLRTRRLGTRGNSKYHYYGLRIKANSPLLRLMEDQQHMAMRGQPFSQKQRLKPIQKMEGMTNGVAVGQQQAAGLSDISAQVQQYQQFLDASRSLPDFTELDLQGKMLPEGVGPGDIKAFQLLYREHCEAIVDVMVNLQFTLVETLWKTFWRYNLSQPSEAPPLAVHDEAEKRLPKASLVLLSKFEPVLQWTKHCDNVLYQGLVEILIPDVLRPIPSALTQAIRNFAKSLESWLTHAMVNIPEEMLRVKVAAAGAFAQTLRRYTSLNHLAQAARAVLQNTAQINQMLSDLNRVDFANVQEQASWVCRCEDRVVQRLEQDFKVTLQQQNSLEQWAAWLDGVVSQVLKPYQGSAGFPKAAKLFLLKWSFYSSMVIRDLTLRSAASFGSFHLIRLLYDEYMYYLIEHRVAKAKGETPIAVMGEVG</sequence>
<gene>
    <name evidence="8" type="primary">RFX1</name>
</gene>
<keyword evidence="9" id="KW-1185">Reference proteome</keyword>
<dbReference type="PROSITE" id="PS51526">
    <property type="entry name" value="RFX_DBD"/>
    <property type="match status" value="1"/>
</dbReference>
<proteinExistence type="predicted"/>
<dbReference type="InterPro" id="IPR036390">
    <property type="entry name" value="WH_DNA-bd_sf"/>
</dbReference>
<reference evidence="8" key="2">
    <citation type="submission" date="2025-08" db="UniProtKB">
        <authorList>
            <consortium name="Ensembl"/>
        </authorList>
    </citation>
    <scope>IDENTIFICATION</scope>
    <source>
        <strain evidence="8">Isolate ISIS603380</strain>
    </source>
</reference>
<dbReference type="Gene3D" id="1.10.10.10">
    <property type="entry name" value="Winged helix-like DNA-binding domain superfamily/Winged helix DNA-binding domain"/>
    <property type="match status" value="1"/>
</dbReference>
<dbReference type="GO" id="GO:0000978">
    <property type="term" value="F:RNA polymerase II cis-regulatory region sequence-specific DNA binding"/>
    <property type="evidence" value="ECO:0007669"/>
    <property type="project" value="TreeGrafter"/>
</dbReference>
<dbReference type="GO" id="GO:0005634">
    <property type="term" value="C:nucleus"/>
    <property type="evidence" value="ECO:0007669"/>
    <property type="project" value="UniProtKB-SubCell"/>
</dbReference>
<evidence type="ECO:0000256" key="5">
    <source>
        <dbReference type="ARBA" id="ARBA00023242"/>
    </source>
</evidence>
<evidence type="ECO:0000313" key="8">
    <source>
        <dbReference type="Ensembl" id="ENSLAFP00000008512.3"/>
    </source>
</evidence>
<evidence type="ECO:0000259" key="7">
    <source>
        <dbReference type="PROSITE" id="PS51526"/>
    </source>
</evidence>